<keyword evidence="1" id="KW-0472">Membrane</keyword>
<gene>
    <name evidence="2" type="ORF">UU65_C0002G0172</name>
</gene>
<feature type="transmembrane region" description="Helical" evidence="1">
    <location>
        <begin position="29"/>
        <end position="51"/>
    </location>
</feature>
<organism evidence="2 3">
    <name type="scientific">candidate division CPR2 bacterium GW2011_GWC1_41_48</name>
    <dbReference type="NCBI Taxonomy" id="1618344"/>
    <lineage>
        <taxon>Bacteria</taxon>
        <taxon>Bacteria division CPR2</taxon>
    </lineage>
</organism>
<keyword evidence="1" id="KW-0812">Transmembrane</keyword>
<comment type="caution">
    <text evidence="2">The sequence shown here is derived from an EMBL/GenBank/DDBJ whole genome shotgun (WGS) entry which is preliminary data.</text>
</comment>
<protein>
    <submittedName>
        <fullName evidence="2">Uncharacterized protein</fullName>
    </submittedName>
</protein>
<evidence type="ECO:0000313" key="3">
    <source>
        <dbReference type="Proteomes" id="UP000033869"/>
    </source>
</evidence>
<keyword evidence="1" id="KW-1133">Transmembrane helix</keyword>
<dbReference type="EMBL" id="LCBL01000002">
    <property type="protein sequence ID" value="KKS09394.1"/>
    <property type="molecule type" value="Genomic_DNA"/>
</dbReference>
<evidence type="ECO:0000256" key="1">
    <source>
        <dbReference type="SAM" id="Phobius"/>
    </source>
</evidence>
<evidence type="ECO:0000313" key="2">
    <source>
        <dbReference type="EMBL" id="KKS09394.1"/>
    </source>
</evidence>
<accession>A0A0G0W8R6</accession>
<proteinExistence type="predicted"/>
<feature type="transmembrane region" description="Helical" evidence="1">
    <location>
        <begin position="7"/>
        <end position="23"/>
    </location>
</feature>
<reference evidence="2 3" key="1">
    <citation type="journal article" date="2015" name="Nature">
        <title>rRNA introns, odd ribosomes, and small enigmatic genomes across a large radiation of phyla.</title>
        <authorList>
            <person name="Brown C.T."/>
            <person name="Hug L.A."/>
            <person name="Thomas B.C."/>
            <person name="Sharon I."/>
            <person name="Castelle C.J."/>
            <person name="Singh A."/>
            <person name="Wilkins M.J."/>
            <person name="Williams K.H."/>
            <person name="Banfield J.F."/>
        </authorList>
    </citation>
    <scope>NUCLEOTIDE SEQUENCE [LARGE SCALE GENOMIC DNA]</scope>
</reference>
<name>A0A0G0W8R6_UNCC2</name>
<sequence length="55" mass="5814">MIAKSAIFGAILGASMMVIAAIMNLSVDLALYLVPFAAAGGFFIGIFYGILFRVR</sequence>
<dbReference type="AlphaFoldDB" id="A0A0G0W8R6"/>
<dbReference type="Proteomes" id="UP000033869">
    <property type="component" value="Unassembled WGS sequence"/>
</dbReference>